<feature type="domain" description="Phosphodiester glycosidase" evidence="2">
    <location>
        <begin position="224"/>
        <end position="367"/>
    </location>
</feature>
<feature type="compositionally biased region" description="Polar residues" evidence="1">
    <location>
        <begin position="1"/>
        <end position="18"/>
    </location>
</feature>
<feature type="region of interest" description="Disordered" evidence="1">
    <location>
        <begin position="1"/>
        <end position="26"/>
    </location>
</feature>
<dbReference type="Pfam" id="PF09992">
    <property type="entry name" value="NAGPA"/>
    <property type="match status" value="1"/>
</dbReference>
<dbReference type="RefSeq" id="WP_075067305.1">
    <property type="nucleotide sequence ID" value="NZ_LKAJ02000001.1"/>
</dbReference>
<name>A0A0Q9YGL8_9GAMM</name>
<reference evidence="4" key="3">
    <citation type="submission" date="2021-06" db="EMBL/GenBank/DDBJ databases">
        <title>Genomic Description and Analysis of Intracellular Bacteria, Candidatus Berkiella cookevillensis and Candidatus Berkiella aquae.</title>
        <authorList>
            <person name="Kidane D.T."/>
            <person name="Mehari Y.T."/>
            <person name="Rice F.C."/>
            <person name="Arivett B.A."/>
            <person name="Farone A.L."/>
            <person name="Berk S.G."/>
            <person name="Farone M.B."/>
        </authorList>
    </citation>
    <scope>NUCLEOTIDE SEQUENCE</scope>
    <source>
        <strain evidence="4">HT99</strain>
    </source>
</reference>
<dbReference type="OrthoDB" id="9809781at2"/>
<comment type="caution">
    <text evidence="3">The sequence shown here is derived from an EMBL/GenBank/DDBJ whole genome shotgun (WGS) entry which is preliminary data.</text>
</comment>
<dbReference type="PANTHER" id="PTHR40446">
    <property type="entry name" value="N-ACETYLGLUCOSAMINE-1-PHOSPHODIESTER ALPHA-N-ACETYLGLUCOSAMINIDASE"/>
    <property type="match status" value="1"/>
</dbReference>
<reference evidence="4" key="2">
    <citation type="journal article" date="2016" name="Genome Announc.">
        <title>Draft Genome Sequences of Two Novel Amoeba-Resistant Intranuclear Bacteria, 'Candidatus Berkiella cookevillensis' and 'Candidatus Berkiella aquae'.</title>
        <authorList>
            <person name="Mehari Y.T."/>
            <person name="Arivett B.A."/>
            <person name="Farone A.L."/>
            <person name="Gunderson J.H."/>
            <person name="Farone M.B."/>
        </authorList>
    </citation>
    <scope>NUCLEOTIDE SEQUENCE</scope>
    <source>
        <strain evidence="4">HT99</strain>
    </source>
</reference>
<keyword evidence="4" id="KW-0326">Glycosidase</keyword>
<evidence type="ECO:0000313" key="3">
    <source>
        <dbReference type="EMBL" id="KRG19723.1"/>
    </source>
</evidence>
<dbReference type="AlphaFoldDB" id="A0A0Q9YGL8"/>
<keyword evidence="5" id="KW-1185">Reference proteome</keyword>
<feature type="region of interest" description="Disordered" evidence="1">
    <location>
        <begin position="402"/>
        <end position="427"/>
    </location>
</feature>
<dbReference type="EMBL" id="LKAJ01000015">
    <property type="protein sequence ID" value="KRG19723.1"/>
    <property type="molecule type" value="Genomic_DNA"/>
</dbReference>
<protein>
    <submittedName>
        <fullName evidence="4">Phosphodiester glycosidase family protein</fullName>
    </submittedName>
</protein>
<dbReference type="InterPro" id="IPR018711">
    <property type="entry name" value="NAGPA"/>
</dbReference>
<sequence length="435" mass="48562">MISGTTTSSDTPSLNEVPSLNEPPLSKDVLLSHNASSLHDVSSSQDADSFYLRARECLQENKVIRVGEGIETTRIVTAKLSERFGDEALPLDREKPHEIMVTRIDLTKVILALASNQGTPDAMMRYLKQEGANYGALINGGFYAINGFYELRTNHPVGLHRFTHTVSLGKHADIIRKDFDNTNAFFTHDPQALTGSFEHYEQFPEIDTRLHLQTQTPFAVKQYYGLFRITHAGTADITSLTQYQPSSFKSYLEEAKYLLSSGPLLVEDNELRFTGEDLKRADFQFKTIYDRFGGHPGSVPPGTFYHADQVNPRSAIGFNNENELLMVTVKGEEDPSRRDGMRLDQMALLMKLLGAKVALNLDGGYSSCQGIFEQEKMKSPLFIKKPGRESLVPYAIIATQQVDNGPGMPIPPSENDSNSDSNKRRLCGVKKKLEF</sequence>
<organism evidence="3">
    <name type="scientific">Candidatus Berkiella aquae</name>
    <dbReference type="NCBI Taxonomy" id="295108"/>
    <lineage>
        <taxon>Bacteria</taxon>
        <taxon>Pseudomonadati</taxon>
        <taxon>Pseudomonadota</taxon>
        <taxon>Gammaproteobacteria</taxon>
        <taxon>Candidatus Berkiellales</taxon>
        <taxon>Candidatus Berkiellaceae</taxon>
        <taxon>Candidatus Berkiella</taxon>
    </lineage>
</organism>
<keyword evidence="4" id="KW-0378">Hydrolase</keyword>
<accession>A0A0Q9YGL8</accession>
<dbReference type="GO" id="GO:0016798">
    <property type="term" value="F:hydrolase activity, acting on glycosyl bonds"/>
    <property type="evidence" value="ECO:0007669"/>
    <property type="project" value="UniProtKB-KW"/>
</dbReference>
<evidence type="ECO:0000313" key="4">
    <source>
        <dbReference type="EMBL" id="MCS5710784.1"/>
    </source>
</evidence>
<dbReference type="EMBL" id="LKAJ02000001">
    <property type="protein sequence ID" value="MCS5710784.1"/>
    <property type="molecule type" value="Genomic_DNA"/>
</dbReference>
<proteinExistence type="predicted"/>
<evidence type="ECO:0000313" key="5">
    <source>
        <dbReference type="Proteomes" id="UP000051497"/>
    </source>
</evidence>
<dbReference type="STRING" id="295108.HT99x_02702"/>
<evidence type="ECO:0000259" key="2">
    <source>
        <dbReference type="Pfam" id="PF09992"/>
    </source>
</evidence>
<evidence type="ECO:0000256" key="1">
    <source>
        <dbReference type="SAM" id="MobiDB-lite"/>
    </source>
</evidence>
<dbReference type="Proteomes" id="UP000051497">
    <property type="component" value="Unassembled WGS sequence"/>
</dbReference>
<reference evidence="3" key="1">
    <citation type="submission" date="2015-09" db="EMBL/GenBank/DDBJ databases">
        <title>Draft Genome Sequences of Two Novel Amoeba-resistant Intranuclear Bacteria, Candidatus Berkiella cookevillensis and Candidatus Berkiella aquae.</title>
        <authorList>
            <person name="Mehari Y.T."/>
            <person name="Arivett B.A."/>
            <person name="Farone A.L."/>
            <person name="Gunderson J.H."/>
            <person name="Farone M.B."/>
        </authorList>
    </citation>
    <scope>NUCLEOTIDE SEQUENCE [LARGE SCALE GENOMIC DNA]</scope>
    <source>
        <strain evidence="3">HT99</strain>
    </source>
</reference>
<gene>
    <name evidence="4" type="ORF">HT99x_005030</name>
    <name evidence="3" type="ORF">HT99x_02702</name>
</gene>
<dbReference type="PANTHER" id="PTHR40446:SF2">
    <property type="entry name" value="N-ACETYLGLUCOSAMINE-1-PHOSPHODIESTER ALPHA-N-ACETYLGLUCOSAMINIDASE"/>
    <property type="match status" value="1"/>
</dbReference>